<dbReference type="Proteomes" id="UP001516023">
    <property type="component" value="Unassembled WGS sequence"/>
</dbReference>
<reference evidence="4 5" key="1">
    <citation type="journal article" date="2020" name="G3 (Bethesda)">
        <title>Improved Reference Genome for Cyclotella cryptica CCMP332, a Model for Cell Wall Morphogenesis, Salinity Adaptation, and Lipid Production in Diatoms (Bacillariophyta).</title>
        <authorList>
            <person name="Roberts W.R."/>
            <person name="Downey K.M."/>
            <person name="Ruck E.C."/>
            <person name="Traller J.C."/>
            <person name="Alverson A.J."/>
        </authorList>
    </citation>
    <scope>NUCLEOTIDE SEQUENCE [LARGE SCALE GENOMIC DNA]</scope>
    <source>
        <strain evidence="4 5">CCMP332</strain>
    </source>
</reference>
<dbReference type="PANTHER" id="PTHR13271:SF137">
    <property type="entry name" value="SET DOMAIN-CONTAINING PROTEIN"/>
    <property type="match status" value="1"/>
</dbReference>
<feature type="chain" id="PRO_5044785252" description="SET domain-containing protein" evidence="2">
    <location>
        <begin position="24"/>
        <end position="465"/>
    </location>
</feature>
<proteinExistence type="predicted"/>
<evidence type="ECO:0000256" key="1">
    <source>
        <dbReference type="SAM" id="MobiDB-lite"/>
    </source>
</evidence>
<comment type="caution">
    <text evidence="4">The sequence shown here is derived from an EMBL/GenBank/DDBJ whole genome shotgun (WGS) entry which is preliminary data.</text>
</comment>
<keyword evidence="5" id="KW-1185">Reference proteome</keyword>
<feature type="compositionally biased region" description="Low complexity" evidence="1">
    <location>
        <begin position="32"/>
        <end position="46"/>
    </location>
</feature>
<dbReference type="Pfam" id="PF00856">
    <property type="entry name" value="SET"/>
    <property type="match status" value="1"/>
</dbReference>
<dbReference type="AlphaFoldDB" id="A0ABD3NCS4"/>
<organism evidence="4 5">
    <name type="scientific">Cyclotella cryptica</name>
    <dbReference type="NCBI Taxonomy" id="29204"/>
    <lineage>
        <taxon>Eukaryota</taxon>
        <taxon>Sar</taxon>
        <taxon>Stramenopiles</taxon>
        <taxon>Ochrophyta</taxon>
        <taxon>Bacillariophyta</taxon>
        <taxon>Coscinodiscophyceae</taxon>
        <taxon>Thalassiosirophycidae</taxon>
        <taxon>Stephanodiscales</taxon>
        <taxon>Stephanodiscaceae</taxon>
        <taxon>Cyclotella</taxon>
    </lineage>
</organism>
<keyword evidence="2" id="KW-0732">Signal</keyword>
<accession>A0ABD3NCS4</accession>
<name>A0ABD3NCS4_9STRA</name>
<gene>
    <name evidence="4" type="ORF">HJC23_011454</name>
</gene>
<dbReference type="PANTHER" id="PTHR13271">
    <property type="entry name" value="UNCHARACTERIZED PUTATIVE METHYLTRANSFERASE"/>
    <property type="match status" value="1"/>
</dbReference>
<feature type="region of interest" description="Disordered" evidence="1">
    <location>
        <begin position="32"/>
        <end position="54"/>
    </location>
</feature>
<feature type="domain" description="SET" evidence="3">
    <location>
        <begin position="89"/>
        <end position="308"/>
    </location>
</feature>
<sequence>MVHLSICSVTGGVLLASLSSVAAFSPGLPRRAAPARPGSASFSAGRPSSRLPVSSYQSTGLIDVSQSNNQRDVYTMEQWAAQYGMQKAPGVELYSDDDADWQLLTQAPIAAGSTVLFVPSSIVLGSNNIAMEMGNALTQAEAALVAMEQGLAERLPLFRLMIKILAEWDAGADSPYFPWLNSLPKQFYNGVSMTDACFECLPPYASIVSMNERNAYSRFLNAVRQGFVPLSQNTINDDRVVKWAYNVALTRFHEVWEPTRQKFIAPMADMLNHSAEPNCEIVFDAEGNCYVQALYDIQPGSLLTVSYGDPTNPTPLFAKYGFLTSDCKTIFCKAIHLDSQIKELGYEYQDLLFQYETGEIAPKVWDIFLYELLQTNDPNSADQFYQACKNNDEGTKQQYHDHYFQYTLEALKNHVYTILGDVDQLNMKAQSYDLATHPRVPVILAHNNLVRDTFSRTAVLLDQMG</sequence>
<feature type="signal peptide" evidence="2">
    <location>
        <begin position="1"/>
        <end position="23"/>
    </location>
</feature>
<dbReference type="CDD" id="cd10527">
    <property type="entry name" value="SET_LSMT"/>
    <property type="match status" value="1"/>
</dbReference>
<protein>
    <recommendedName>
        <fullName evidence="3">SET domain-containing protein</fullName>
    </recommendedName>
</protein>
<dbReference type="SUPFAM" id="SSF82199">
    <property type="entry name" value="SET domain"/>
    <property type="match status" value="1"/>
</dbReference>
<evidence type="ECO:0000313" key="4">
    <source>
        <dbReference type="EMBL" id="KAL3773870.1"/>
    </source>
</evidence>
<dbReference type="Gene3D" id="3.90.1410.10">
    <property type="entry name" value="set domain protein methyltransferase, domain 1"/>
    <property type="match status" value="1"/>
</dbReference>
<dbReference type="InterPro" id="IPR046341">
    <property type="entry name" value="SET_dom_sf"/>
</dbReference>
<dbReference type="PROSITE" id="PS50280">
    <property type="entry name" value="SET"/>
    <property type="match status" value="1"/>
</dbReference>
<evidence type="ECO:0000256" key="2">
    <source>
        <dbReference type="SAM" id="SignalP"/>
    </source>
</evidence>
<evidence type="ECO:0000313" key="5">
    <source>
        <dbReference type="Proteomes" id="UP001516023"/>
    </source>
</evidence>
<dbReference type="EMBL" id="JABMIG020000634">
    <property type="protein sequence ID" value="KAL3773870.1"/>
    <property type="molecule type" value="Genomic_DNA"/>
</dbReference>
<dbReference type="InterPro" id="IPR001214">
    <property type="entry name" value="SET_dom"/>
</dbReference>
<evidence type="ECO:0000259" key="3">
    <source>
        <dbReference type="PROSITE" id="PS50280"/>
    </source>
</evidence>
<dbReference type="InterPro" id="IPR050600">
    <property type="entry name" value="SETD3_SETD6_MTase"/>
</dbReference>